<evidence type="ECO:0000256" key="12">
    <source>
        <dbReference type="SAM" id="MobiDB-lite"/>
    </source>
</evidence>
<comment type="catalytic activity">
    <reaction evidence="11">
        <text>L-seryl-[protein] + ATP = O-phospho-L-seryl-[protein] + ADP + H(+)</text>
        <dbReference type="Rhea" id="RHEA:17989"/>
        <dbReference type="Rhea" id="RHEA-COMP:9863"/>
        <dbReference type="Rhea" id="RHEA-COMP:11604"/>
        <dbReference type="ChEBI" id="CHEBI:15378"/>
        <dbReference type="ChEBI" id="CHEBI:29999"/>
        <dbReference type="ChEBI" id="CHEBI:30616"/>
        <dbReference type="ChEBI" id="CHEBI:83421"/>
        <dbReference type="ChEBI" id="CHEBI:456216"/>
        <dbReference type="EC" id="2.7.11.1"/>
    </reaction>
</comment>
<dbReference type="EC" id="2.7.11.1" evidence="2"/>
<dbReference type="InterPro" id="IPR011009">
    <property type="entry name" value="Kinase-like_dom_sf"/>
</dbReference>
<dbReference type="FunFam" id="1.10.510.10:FF:000441">
    <property type="entry name" value="Serine/threonine protein kinase"/>
    <property type="match status" value="1"/>
</dbReference>
<evidence type="ECO:0000256" key="6">
    <source>
        <dbReference type="ARBA" id="ARBA00022679"/>
    </source>
</evidence>
<dbReference type="OrthoDB" id="2018507at2759"/>
<keyword evidence="6" id="KW-0808">Transferase</keyword>
<feature type="compositionally biased region" description="Polar residues" evidence="12">
    <location>
        <begin position="863"/>
        <end position="887"/>
    </location>
</feature>
<dbReference type="GO" id="GO:0007015">
    <property type="term" value="P:actin filament organization"/>
    <property type="evidence" value="ECO:0007669"/>
    <property type="project" value="TreeGrafter"/>
</dbReference>
<proteinExistence type="predicted"/>
<feature type="region of interest" description="Disordered" evidence="12">
    <location>
        <begin position="329"/>
        <end position="422"/>
    </location>
</feature>
<feature type="compositionally biased region" description="Polar residues" evidence="12">
    <location>
        <begin position="544"/>
        <end position="562"/>
    </location>
</feature>
<dbReference type="Pfam" id="PF00069">
    <property type="entry name" value="Pkinase"/>
    <property type="match status" value="1"/>
</dbReference>
<evidence type="ECO:0000256" key="8">
    <source>
        <dbReference type="ARBA" id="ARBA00022777"/>
    </source>
</evidence>
<dbReference type="PANTHER" id="PTHR22967">
    <property type="entry name" value="SERINE/THREONINE PROTEIN KINASE"/>
    <property type="match status" value="1"/>
</dbReference>
<name>A0A3N4KXT0_9PEZI</name>
<dbReference type="PANTHER" id="PTHR22967:SF57">
    <property type="entry name" value="AUXILIN, ISOFORM A-RELATED"/>
    <property type="match status" value="1"/>
</dbReference>
<keyword evidence="3" id="KW-0963">Cytoplasm</keyword>
<dbReference type="PROSITE" id="PS50011">
    <property type="entry name" value="PROTEIN_KINASE_DOM"/>
    <property type="match status" value="1"/>
</dbReference>
<evidence type="ECO:0000256" key="9">
    <source>
        <dbReference type="ARBA" id="ARBA00022840"/>
    </source>
</evidence>
<feature type="region of interest" description="Disordered" evidence="12">
    <location>
        <begin position="474"/>
        <end position="627"/>
    </location>
</feature>
<evidence type="ECO:0000256" key="4">
    <source>
        <dbReference type="ARBA" id="ARBA00022527"/>
    </source>
</evidence>
<organism evidence="14 15">
    <name type="scientific">Morchella conica CCBAS932</name>
    <dbReference type="NCBI Taxonomy" id="1392247"/>
    <lineage>
        <taxon>Eukaryota</taxon>
        <taxon>Fungi</taxon>
        <taxon>Dikarya</taxon>
        <taxon>Ascomycota</taxon>
        <taxon>Pezizomycotina</taxon>
        <taxon>Pezizomycetes</taxon>
        <taxon>Pezizales</taxon>
        <taxon>Morchellaceae</taxon>
        <taxon>Morchella</taxon>
    </lineage>
</organism>
<feature type="domain" description="Protein kinase" evidence="13">
    <location>
        <begin position="38"/>
        <end position="320"/>
    </location>
</feature>
<keyword evidence="7" id="KW-0547">Nucleotide-binding</keyword>
<dbReference type="SMART" id="SM00220">
    <property type="entry name" value="S_TKc"/>
    <property type="match status" value="1"/>
</dbReference>
<feature type="region of interest" description="Disordered" evidence="12">
    <location>
        <begin position="781"/>
        <end position="983"/>
    </location>
</feature>
<keyword evidence="9" id="KW-0067">ATP-binding</keyword>
<dbReference type="EMBL" id="ML119113">
    <property type="protein sequence ID" value="RPB15346.1"/>
    <property type="molecule type" value="Genomic_DNA"/>
</dbReference>
<reference evidence="14 15" key="1">
    <citation type="journal article" date="2018" name="Nat. Ecol. Evol.">
        <title>Pezizomycetes genomes reveal the molecular basis of ectomycorrhizal truffle lifestyle.</title>
        <authorList>
            <person name="Murat C."/>
            <person name="Payen T."/>
            <person name="Noel B."/>
            <person name="Kuo A."/>
            <person name="Morin E."/>
            <person name="Chen J."/>
            <person name="Kohler A."/>
            <person name="Krizsan K."/>
            <person name="Balestrini R."/>
            <person name="Da Silva C."/>
            <person name="Montanini B."/>
            <person name="Hainaut M."/>
            <person name="Levati E."/>
            <person name="Barry K.W."/>
            <person name="Belfiori B."/>
            <person name="Cichocki N."/>
            <person name="Clum A."/>
            <person name="Dockter R.B."/>
            <person name="Fauchery L."/>
            <person name="Guy J."/>
            <person name="Iotti M."/>
            <person name="Le Tacon F."/>
            <person name="Lindquist E.A."/>
            <person name="Lipzen A."/>
            <person name="Malagnac F."/>
            <person name="Mello A."/>
            <person name="Molinier V."/>
            <person name="Miyauchi S."/>
            <person name="Poulain J."/>
            <person name="Riccioni C."/>
            <person name="Rubini A."/>
            <person name="Sitrit Y."/>
            <person name="Splivallo R."/>
            <person name="Traeger S."/>
            <person name="Wang M."/>
            <person name="Zifcakova L."/>
            <person name="Wipf D."/>
            <person name="Zambonelli A."/>
            <person name="Paolocci F."/>
            <person name="Nowrousian M."/>
            <person name="Ottonello S."/>
            <person name="Baldrian P."/>
            <person name="Spatafora J.W."/>
            <person name="Henrissat B."/>
            <person name="Nagy L.G."/>
            <person name="Aury J.M."/>
            <person name="Wincker P."/>
            <person name="Grigoriev I.V."/>
            <person name="Bonfante P."/>
            <person name="Martin F.M."/>
        </authorList>
    </citation>
    <scope>NUCLEOTIDE SEQUENCE [LARGE SCALE GENOMIC DNA]</scope>
    <source>
        <strain evidence="14 15">CCBAS932</strain>
    </source>
</reference>
<dbReference type="GO" id="GO:0005737">
    <property type="term" value="C:cytoplasm"/>
    <property type="evidence" value="ECO:0007669"/>
    <property type="project" value="UniProtKB-SubCell"/>
</dbReference>
<keyword evidence="5" id="KW-0597">Phosphoprotein</keyword>
<feature type="compositionally biased region" description="Basic and acidic residues" evidence="12">
    <location>
        <begin position="788"/>
        <end position="823"/>
    </location>
</feature>
<dbReference type="InterPro" id="IPR000719">
    <property type="entry name" value="Prot_kinase_dom"/>
</dbReference>
<comment type="subcellular location">
    <subcellularLocation>
        <location evidence="1">Cytoplasm</location>
    </subcellularLocation>
</comment>
<evidence type="ECO:0000256" key="2">
    <source>
        <dbReference type="ARBA" id="ARBA00012513"/>
    </source>
</evidence>
<dbReference type="GO" id="GO:0004674">
    <property type="term" value="F:protein serine/threonine kinase activity"/>
    <property type="evidence" value="ECO:0007669"/>
    <property type="project" value="UniProtKB-KW"/>
</dbReference>
<sequence>MAAPSYGHHPAQYPQTYHAPSIPVPNAPPGTFLPGTLITSGIYLKASGFAHVYLVKLSRPVDGLDVAVLKRVAVPDKEALTSMRTEVETMKRLKGHRHIVTYIDSHASHLKGGGYEVFLLMEFCSGGGLIDFMNTRLQNRLTEPEILKIFDDVAEGVACMHYLQPPLLHRDLKVENVLIGSHRGYKLCDFGSCAPVKPAAQTVVECRLVEEDIQKHTTLQYRSPEMVDVYRKLPIDEKSDIWALGVLLYKLCYYTTPFEEQGTLAILNASFKFPSYPPFSDRIKKLIGGSWMLREAPQQRPNIYQVVREVCSMRGKQVPIKDIYSELSAQKSPVEPQVSPTIQSPPSIVAYQSPPPPQPQPLPDITPMRRGRPTKDGPVAHSPGTSRTRPTIPDPSPKIRSTSSDPFSALDQNTSPFSMNDSASRFPSVEQFNLLHDSGNKFEFVEGLLPSTSDPGKKDLSTRLTEKLADDAFASAPQPAQKAPTGSKQYQSASRPVTGHGMSGWPVLLEPQPTRPVMVSTGTMTSPESSSSRSPSPREFPMLRTNSKLQEQAFESQGSSPAVSRLKQQRPTTLLEVGRSATHTPTVSRTPNSSRPSLEYSRSASTLEAGNPNPPPRSASVNSKQRPTSVFVESNLEFLRDLDSATTQGTSSMQPPSGGYTVQQSITGQSINSQRSVNIESNVDYLKAIELESDVKPEKRGTSGNFVAKHVKRASMPSISLPSSKGLLAGKFGDAFRRFERNNTGSSQDQNPERAPSPERGAMPVITDSQDILDLDDYWEVSSQDVPPEMKRELEKRRLSQEERRVAAAAAEYKRQLAERDAGGKPTTSRNRANSIQNKVKALLSENRVPPPKTAEGYGRYTNAPQQQQQLDTLSRTKSNPTENPQTDGHHRGSVSYRTGTSSGSATITVASSISSRKAAPPTIIPSASTGSGQPSPRPPPPPKPNKLRVSGTGGGSVGTSAPQLPPRTVANGGVAEDGGINLSDEDWQKSFAKRYPSLAGLEMVETVVGPGRKD</sequence>
<evidence type="ECO:0000256" key="3">
    <source>
        <dbReference type="ARBA" id="ARBA00022490"/>
    </source>
</evidence>
<keyword evidence="15" id="KW-1185">Reference proteome</keyword>
<evidence type="ECO:0000256" key="10">
    <source>
        <dbReference type="ARBA" id="ARBA00047899"/>
    </source>
</evidence>
<feature type="compositionally biased region" description="Polar residues" evidence="12">
    <location>
        <begin position="826"/>
        <end position="838"/>
    </location>
</feature>
<evidence type="ECO:0000256" key="7">
    <source>
        <dbReference type="ARBA" id="ARBA00022741"/>
    </source>
</evidence>
<evidence type="ECO:0000259" key="13">
    <source>
        <dbReference type="PROSITE" id="PS50011"/>
    </source>
</evidence>
<dbReference type="GO" id="GO:0005524">
    <property type="term" value="F:ATP binding"/>
    <property type="evidence" value="ECO:0007669"/>
    <property type="project" value="UniProtKB-KW"/>
</dbReference>
<evidence type="ECO:0000256" key="5">
    <source>
        <dbReference type="ARBA" id="ARBA00022553"/>
    </source>
</evidence>
<dbReference type="GO" id="GO:0000147">
    <property type="term" value="P:actin cortical patch assembly"/>
    <property type="evidence" value="ECO:0007669"/>
    <property type="project" value="TreeGrafter"/>
</dbReference>
<feature type="region of interest" description="Disordered" evidence="12">
    <location>
        <begin position="741"/>
        <end position="764"/>
    </location>
</feature>
<evidence type="ECO:0000313" key="15">
    <source>
        <dbReference type="Proteomes" id="UP000277580"/>
    </source>
</evidence>
<feature type="compositionally biased region" description="Polar residues" evidence="12">
    <location>
        <begin position="484"/>
        <end position="495"/>
    </location>
</feature>
<feature type="compositionally biased region" description="Pro residues" evidence="12">
    <location>
        <begin position="353"/>
        <end position="364"/>
    </location>
</feature>
<comment type="catalytic activity">
    <reaction evidence="10">
        <text>L-threonyl-[protein] + ATP = O-phospho-L-threonyl-[protein] + ADP + H(+)</text>
        <dbReference type="Rhea" id="RHEA:46608"/>
        <dbReference type="Rhea" id="RHEA-COMP:11060"/>
        <dbReference type="Rhea" id="RHEA-COMP:11605"/>
        <dbReference type="ChEBI" id="CHEBI:15378"/>
        <dbReference type="ChEBI" id="CHEBI:30013"/>
        <dbReference type="ChEBI" id="CHEBI:30616"/>
        <dbReference type="ChEBI" id="CHEBI:61977"/>
        <dbReference type="ChEBI" id="CHEBI:456216"/>
        <dbReference type="EC" id="2.7.11.1"/>
    </reaction>
</comment>
<feature type="compositionally biased region" description="Polar residues" evidence="12">
    <location>
        <begin position="399"/>
        <end position="422"/>
    </location>
</feature>
<dbReference type="Gene3D" id="1.10.510.10">
    <property type="entry name" value="Transferase(Phosphotransferase) domain 1"/>
    <property type="match status" value="1"/>
</dbReference>
<feature type="compositionally biased region" description="Low complexity" evidence="12">
    <location>
        <begin position="526"/>
        <end position="539"/>
    </location>
</feature>
<keyword evidence="8" id="KW-0418">Kinase</keyword>
<feature type="compositionally biased region" description="Pro residues" evidence="12">
    <location>
        <begin position="936"/>
        <end position="945"/>
    </location>
</feature>
<dbReference type="CDD" id="cd14037">
    <property type="entry name" value="STKc_NAK_like"/>
    <property type="match status" value="1"/>
</dbReference>
<dbReference type="InterPro" id="IPR008271">
    <property type="entry name" value="Ser/Thr_kinase_AS"/>
</dbReference>
<gene>
    <name evidence="14" type="ORF">P167DRAFT_482907</name>
</gene>
<dbReference type="PROSITE" id="PS00108">
    <property type="entry name" value="PROTEIN_KINASE_ST"/>
    <property type="match status" value="1"/>
</dbReference>
<evidence type="ECO:0000256" key="11">
    <source>
        <dbReference type="ARBA" id="ARBA00048679"/>
    </source>
</evidence>
<dbReference type="AlphaFoldDB" id="A0A3N4KXT0"/>
<keyword evidence="4" id="KW-0723">Serine/threonine-protein kinase</keyword>
<dbReference type="InParanoid" id="A0A3N4KXT0"/>
<dbReference type="SUPFAM" id="SSF56112">
    <property type="entry name" value="Protein kinase-like (PK-like)"/>
    <property type="match status" value="1"/>
</dbReference>
<accession>A0A3N4KXT0</accession>
<feature type="compositionally biased region" description="Polar residues" evidence="12">
    <location>
        <begin position="581"/>
        <end position="608"/>
    </location>
</feature>
<evidence type="ECO:0000256" key="1">
    <source>
        <dbReference type="ARBA" id="ARBA00004496"/>
    </source>
</evidence>
<evidence type="ECO:0000313" key="14">
    <source>
        <dbReference type="EMBL" id="RPB15346.1"/>
    </source>
</evidence>
<dbReference type="Proteomes" id="UP000277580">
    <property type="component" value="Unassembled WGS sequence"/>
</dbReference>
<feature type="compositionally biased region" description="Low complexity" evidence="12">
    <location>
        <begin position="899"/>
        <end position="916"/>
    </location>
</feature>
<protein>
    <recommendedName>
        <fullName evidence="2">non-specific serine/threonine protein kinase</fullName>
        <ecNumber evidence="2">2.7.11.1</ecNumber>
    </recommendedName>
</protein>
<dbReference type="STRING" id="1392247.A0A3N4KXT0"/>